<proteinExistence type="predicted"/>
<feature type="transmembrane region" description="Helical" evidence="2">
    <location>
        <begin position="135"/>
        <end position="159"/>
    </location>
</feature>
<keyword evidence="4" id="KW-1185">Reference proteome</keyword>
<protein>
    <submittedName>
        <fullName evidence="3">Uncharacterized protein</fullName>
    </submittedName>
</protein>
<reference evidence="3 4" key="1">
    <citation type="submission" date="2017-08" db="EMBL/GenBank/DDBJ databases">
        <title>Harnessing the power of phylogenomics to disentangle the directionality and signatures of interkingdom host jumping in the parasitic fungal genus Tolypocladium.</title>
        <authorList>
            <person name="Quandt C.A."/>
            <person name="Patterson W."/>
            <person name="Spatafora J.W."/>
        </authorList>
    </citation>
    <scope>NUCLEOTIDE SEQUENCE [LARGE SCALE GENOMIC DNA]</scope>
    <source>
        <strain evidence="3 4">CBS 113982</strain>
    </source>
</reference>
<keyword evidence="2" id="KW-0812">Transmembrane</keyword>
<feature type="compositionally biased region" description="Low complexity" evidence="1">
    <location>
        <begin position="11"/>
        <end position="22"/>
    </location>
</feature>
<evidence type="ECO:0000256" key="1">
    <source>
        <dbReference type="SAM" id="MobiDB-lite"/>
    </source>
</evidence>
<evidence type="ECO:0000313" key="4">
    <source>
        <dbReference type="Proteomes" id="UP000236621"/>
    </source>
</evidence>
<organism evidence="3 4">
    <name type="scientific">Tolypocladium capitatum</name>
    <dbReference type="NCBI Taxonomy" id="45235"/>
    <lineage>
        <taxon>Eukaryota</taxon>
        <taxon>Fungi</taxon>
        <taxon>Dikarya</taxon>
        <taxon>Ascomycota</taxon>
        <taxon>Pezizomycotina</taxon>
        <taxon>Sordariomycetes</taxon>
        <taxon>Hypocreomycetidae</taxon>
        <taxon>Hypocreales</taxon>
        <taxon>Ophiocordycipitaceae</taxon>
        <taxon>Tolypocladium</taxon>
    </lineage>
</organism>
<dbReference type="EMBL" id="NRSZ01000182">
    <property type="protein sequence ID" value="PNY28959.1"/>
    <property type="molecule type" value="Genomic_DNA"/>
</dbReference>
<feature type="compositionally biased region" description="Basic and acidic residues" evidence="1">
    <location>
        <begin position="46"/>
        <end position="62"/>
    </location>
</feature>
<gene>
    <name evidence="3" type="ORF">TCAP_01121</name>
</gene>
<feature type="region of interest" description="Disordered" evidence="1">
    <location>
        <begin position="1"/>
        <end position="105"/>
    </location>
</feature>
<keyword evidence="2" id="KW-0472">Membrane</keyword>
<accession>A0A2K3QN50</accession>
<feature type="compositionally biased region" description="Basic residues" evidence="1">
    <location>
        <begin position="23"/>
        <end position="43"/>
    </location>
</feature>
<evidence type="ECO:0000313" key="3">
    <source>
        <dbReference type="EMBL" id="PNY28959.1"/>
    </source>
</evidence>
<sequence length="198" mass="21448">MHVEPANLADSSSGRPSSGRVPQRQRQHRAAALRCRRSGRHGGGHAAEDSRRRAHPTGDSRRPANQLLEASPEASGHTDDSASEPNQPWPRRSTSSPSRRRRPRRHLAAAAIRISIITAQQRARRRGRDCSSSPVFPVLALCAASAVLFVLFVCVVIAAHPRHAPCAAHPEPSMPVIVSDLAVLRLSYSIDPAPRSTS</sequence>
<dbReference type="AlphaFoldDB" id="A0A2K3QN50"/>
<dbReference type="Proteomes" id="UP000236621">
    <property type="component" value="Unassembled WGS sequence"/>
</dbReference>
<evidence type="ECO:0000256" key="2">
    <source>
        <dbReference type="SAM" id="Phobius"/>
    </source>
</evidence>
<keyword evidence="2" id="KW-1133">Transmembrane helix</keyword>
<dbReference type="OrthoDB" id="20783at2759"/>
<comment type="caution">
    <text evidence="3">The sequence shown here is derived from an EMBL/GenBank/DDBJ whole genome shotgun (WGS) entry which is preliminary data.</text>
</comment>
<name>A0A2K3QN50_9HYPO</name>